<evidence type="ECO:0000256" key="1">
    <source>
        <dbReference type="SAM" id="MobiDB-lite"/>
    </source>
</evidence>
<protein>
    <submittedName>
        <fullName evidence="2">Uncharacterized protein</fullName>
    </submittedName>
</protein>
<keyword evidence="3" id="KW-1185">Reference proteome</keyword>
<name>A0A4S8R5W6_9HELO</name>
<comment type="caution">
    <text evidence="2">The sequence shown here is derived from an EMBL/GenBank/DDBJ whole genome shotgun (WGS) entry which is preliminary data.</text>
</comment>
<dbReference type="Proteomes" id="UP000308671">
    <property type="component" value="Unassembled WGS sequence"/>
</dbReference>
<dbReference type="AlphaFoldDB" id="A0A4S8R5W6"/>
<reference evidence="2 3" key="1">
    <citation type="submission" date="2017-12" db="EMBL/GenBank/DDBJ databases">
        <title>Comparative genomics of Botrytis spp.</title>
        <authorList>
            <person name="Valero-Jimenez C.A."/>
            <person name="Tapia P."/>
            <person name="Veloso J."/>
            <person name="Silva-Moreno E."/>
            <person name="Staats M."/>
            <person name="Valdes J.H."/>
            <person name="Van Kan J.A.L."/>
        </authorList>
    </citation>
    <scope>NUCLEOTIDE SEQUENCE [LARGE SCALE GENOMIC DNA]</scope>
    <source>
        <strain evidence="2 3">MUCL435</strain>
    </source>
</reference>
<accession>A0A4S8R5W6</accession>
<gene>
    <name evidence="2" type="ORF">BGAL_0085g00120</name>
</gene>
<sequence>MQCDITVTDDCLVMFTTHDRFAKNLVSCFYINGRGLTKLETAMSVPLRSDEENISAEIFQANDSYMEQDAAIFDSASQSTIANFIHTPAGTSTIDEDRGFEVALSTDEREAFLKQREQEMDNREREIAERERNHNERNLVTADLEGSEKINITHLEERLSDIFRGFEEKLTLKTINGGIERSEVMGAKLAGYDRALKNRHMDASAREIALARCQLAIEKREGALTEREESAGKLETQVQERETLARSRAQELETLSRSLSRRDELLKERETELTANIELEIRLCEELDADREVLEAREAAMEQGLRDDHERYGAHLYEYYPYSRYENEDEEGEQAEYSDDDDYF</sequence>
<feature type="compositionally biased region" description="Acidic residues" evidence="1">
    <location>
        <begin position="327"/>
        <end position="344"/>
    </location>
</feature>
<evidence type="ECO:0000313" key="2">
    <source>
        <dbReference type="EMBL" id="THV52222.1"/>
    </source>
</evidence>
<dbReference type="EMBL" id="PQXL01000085">
    <property type="protein sequence ID" value="THV52222.1"/>
    <property type="molecule type" value="Genomic_DNA"/>
</dbReference>
<evidence type="ECO:0000313" key="3">
    <source>
        <dbReference type="Proteomes" id="UP000308671"/>
    </source>
</evidence>
<proteinExistence type="predicted"/>
<organism evidence="2 3">
    <name type="scientific">Botrytis galanthina</name>
    <dbReference type="NCBI Taxonomy" id="278940"/>
    <lineage>
        <taxon>Eukaryota</taxon>
        <taxon>Fungi</taxon>
        <taxon>Dikarya</taxon>
        <taxon>Ascomycota</taxon>
        <taxon>Pezizomycotina</taxon>
        <taxon>Leotiomycetes</taxon>
        <taxon>Helotiales</taxon>
        <taxon>Sclerotiniaceae</taxon>
        <taxon>Botrytis</taxon>
    </lineage>
</organism>
<dbReference type="OrthoDB" id="3555460at2759"/>
<feature type="region of interest" description="Disordered" evidence="1">
    <location>
        <begin position="321"/>
        <end position="344"/>
    </location>
</feature>